<protein>
    <submittedName>
        <fullName evidence="1">Uncharacterized protein</fullName>
    </submittedName>
</protein>
<name>A0ABQ9RG32_9PEZI</name>
<evidence type="ECO:0000313" key="2">
    <source>
        <dbReference type="Proteomes" id="UP001227543"/>
    </source>
</evidence>
<dbReference type="EMBL" id="MLFU01000012">
    <property type="protein sequence ID" value="KAK1502994.1"/>
    <property type="molecule type" value="Genomic_DNA"/>
</dbReference>
<proteinExistence type="predicted"/>
<accession>A0ABQ9RG32</accession>
<dbReference type="RefSeq" id="XP_060384382.1">
    <property type="nucleotide sequence ID" value="XM_060521013.1"/>
</dbReference>
<comment type="caution">
    <text evidence="1">The sequence shown here is derived from an EMBL/GenBank/DDBJ whole genome shotgun (WGS) entry which is preliminary data.</text>
</comment>
<evidence type="ECO:0000313" key="1">
    <source>
        <dbReference type="EMBL" id="KAK1502994.1"/>
    </source>
</evidence>
<keyword evidence="2" id="KW-1185">Reference proteome</keyword>
<dbReference type="GeneID" id="85405251"/>
<reference evidence="1 2" key="1">
    <citation type="submission" date="2016-10" db="EMBL/GenBank/DDBJ databases">
        <title>The genome sequence of Colletotrichum fioriniae PJ7.</title>
        <authorList>
            <person name="Baroncelli R."/>
        </authorList>
    </citation>
    <scope>NUCLEOTIDE SEQUENCE [LARGE SCALE GENOMIC DNA]</scope>
    <source>
        <strain evidence="1 2">Tom-12</strain>
    </source>
</reference>
<dbReference type="Proteomes" id="UP001227543">
    <property type="component" value="Unassembled WGS sequence"/>
</dbReference>
<sequence length="57" mass="6209">MRGEAAIRRIVTPRPFSYSLQGVPHIPPCAFTQSVTGPEAKLGHNCKGPLSSLYKSR</sequence>
<gene>
    <name evidence="1" type="ORF">CTAM01_04983</name>
</gene>
<organism evidence="1 2">
    <name type="scientific">Colletotrichum tamarilloi</name>
    <dbReference type="NCBI Taxonomy" id="1209934"/>
    <lineage>
        <taxon>Eukaryota</taxon>
        <taxon>Fungi</taxon>
        <taxon>Dikarya</taxon>
        <taxon>Ascomycota</taxon>
        <taxon>Pezizomycotina</taxon>
        <taxon>Sordariomycetes</taxon>
        <taxon>Hypocreomycetidae</taxon>
        <taxon>Glomerellales</taxon>
        <taxon>Glomerellaceae</taxon>
        <taxon>Colletotrichum</taxon>
        <taxon>Colletotrichum acutatum species complex</taxon>
    </lineage>
</organism>